<sequence>MVTATDPEGASASVTVDPGAGIVAPVNQAPVVDESKVAVGAPDAEHGLVAGNVTDVFTDPEGGDLTYSIGSEWTDSGETFFGVPVFENAATGEKLAFRGTDGIFVYAPGTDGQYTPFVVTATDPEGASASVTVDPGAGIVPTINYEVDPTIEGNTLTLVSTDGGAPISVSLPGDYDDSGSFSGHFGEDDRYYYVTTTVSGASAFHAANFLSDQDVETPAAGTWVTVVDLHTGEVDHVHLNAQHGDEPRVLTSRNGQHFAVAGIHPGGSQAWMDGSVVELPAGTRGVNAIGDSGNLYGLAEGEPVTGVTYDGDDRLITVSSTPYAFSIAGPDSDVERVYEGELAGVLRIDPDSNMTYDWLDYVMPVVIGDSSDGRVLILQHLSVSAGSDSIEAMNSRITRIVVGADGSQVPGTDIELYDGPSAGGLYAADETTSIAAAVLSTETDGNDGITTSTVRVVDLMSGEYADYIVTGEVTSLSFDEPGYVTAHRADNSSQNLPIPTAPEVNA</sequence>
<reference evidence="2" key="1">
    <citation type="journal article" date="2019" name="Int. J. Syst. Evol. Microbiol.">
        <title>The Global Catalogue of Microorganisms (GCM) 10K type strain sequencing project: providing services to taxonomists for standard genome sequencing and annotation.</title>
        <authorList>
            <consortium name="The Broad Institute Genomics Platform"/>
            <consortium name="The Broad Institute Genome Sequencing Center for Infectious Disease"/>
            <person name="Wu L."/>
            <person name="Ma J."/>
        </authorList>
    </citation>
    <scope>NUCLEOTIDE SEQUENCE [LARGE SCALE GENOMIC DNA]</scope>
    <source>
        <strain evidence="2">JCM 16923</strain>
    </source>
</reference>
<proteinExistence type="predicted"/>
<gene>
    <name evidence="1" type="ORF">GCM10022231_07050</name>
</gene>
<dbReference type="EMBL" id="BAAAZW010000002">
    <property type="protein sequence ID" value="GAA3951792.1"/>
    <property type="molecule type" value="Genomic_DNA"/>
</dbReference>
<accession>A0ABP7NQ12</accession>
<organism evidence="1 2">
    <name type="scientific">Gordonia caeni</name>
    <dbReference type="NCBI Taxonomy" id="1007097"/>
    <lineage>
        <taxon>Bacteria</taxon>
        <taxon>Bacillati</taxon>
        <taxon>Actinomycetota</taxon>
        <taxon>Actinomycetes</taxon>
        <taxon>Mycobacteriales</taxon>
        <taxon>Gordoniaceae</taxon>
        <taxon>Gordonia</taxon>
    </lineage>
</organism>
<protein>
    <recommendedName>
        <fullName evidence="3">RapA2 cadherin-like domain-containing protein</fullName>
    </recommendedName>
</protein>
<keyword evidence="2" id="KW-1185">Reference proteome</keyword>
<dbReference type="Proteomes" id="UP001418444">
    <property type="component" value="Unassembled WGS sequence"/>
</dbReference>
<name>A0ABP7NQ12_9ACTN</name>
<evidence type="ECO:0000313" key="2">
    <source>
        <dbReference type="Proteomes" id="UP001418444"/>
    </source>
</evidence>
<evidence type="ECO:0000313" key="1">
    <source>
        <dbReference type="EMBL" id="GAA3951792.1"/>
    </source>
</evidence>
<evidence type="ECO:0008006" key="3">
    <source>
        <dbReference type="Google" id="ProtNLM"/>
    </source>
</evidence>
<comment type="caution">
    <text evidence="1">The sequence shown here is derived from an EMBL/GenBank/DDBJ whole genome shotgun (WGS) entry which is preliminary data.</text>
</comment>